<dbReference type="GO" id="GO:0030435">
    <property type="term" value="P:sporulation resulting in formation of a cellular spore"/>
    <property type="evidence" value="ECO:0007669"/>
    <property type="project" value="InterPro"/>
</dbReference>
<gene>
    <name evidence="1" type="primary">yabP</name>
    <name evidence="1" type="ORF">IAB38_05305</name>
</gene>
<organism evidence="1 2">
    <name type="scientific">Candidatus Onthousia excrementipullorum</name>
    <dbReference type="NCBI Taxonomy" id="2840884"/>
    <lineage>
        <taxon>Bacteria</taxon>
        <taxon>Bacillati</taxon>
        <taxon>Bacillota</taxon>
        <taxon>Bacilli</taxon>
        <taxon>Candidatus Onthousia</taxon>
    </lineage>
</organism>
<dbReference type="PIRSF" id="PIRSF011576">
    <property type="entry name" value="YabP"/>
    <property type="match status" value="1"/>
</dbReference>
<dbReference type="InterPro" id="IPR038705">
    <property type="entry name" value="YabP_sf"/>
</dbReference>
<dbReference type="InterPro" id="IPR022476">
    <property type="entry name" value="Spore_YabP/YqfC"/>
</dbReference>
<dbReference type="NCBIfam" id="TIGR02892">
    <property type="entry name" value="spore_yabP"/>
    <property type="match status" value="1"/>
</dbReference>
<name>A0A9D1DUW8_9FIRM</name>
<evidence type="ECO:0000313" key="1">
    <source>
        <dbReference type="EMBL" id="HIR59450.1"/>
    </source>
</evidence>
<dbReference type="Proteomes" id="UP000824232">
    <property type="component" value="Unassembled WGS sequence"/>
</dbReference>
<comment type="caution">
    <text evidence="1">The sequence shown here is derived from an EMBL/GenBank/DDBJ whole genome shotgun (WGS) entry which is preliminary data.</text>
</comment>
<sequence length="99" mass="11191">MESKEAIINNYNHSITITERKNLLITGVKKIENFDNEEFLLETVMGYLAVKGEDLELVKLDTLAGNVSIKGLIKGFSYMDDNSGKKDKEGSSVFNRLFR</sequence>
<dbReference type="AlphaFoldDB" id="A0A9D1DUW8"/>
<reference evidence="1" key="2">
    <citation type="journal article" date="2021" name="PeerJ">
        <title>Extensive microbial diversity within the chicken gut microbiome revealed by metagenomics and culture.</title>
        <authorList>
            <person name="Gilroy R."/>
            <person name="Ravi A."/>
            <person name="Getino M."/>
            <person name="Pursley I."/>
            <person name="Horton D.L."/>
            <person name="Alikhan N.F."/>
            <person name="Baker D."/>
            <person name="Gharbi K."/>
            <person name="Hall N."/>
            <person name="Watson M."/>
            <person name="Adriaenssens E.M."/>
            <person name="Foster-Nyarko E."/>
            <person name="Jarju S."/>
            <person name="Secka A."/>
            <person name="Antonio M."/>
            <person name="Oren A."/>
            <person name="Chaudhuri R.R."/>
            <person name="La Ragione R."/>
            <person name="Hildebrand F."/>
            <person name="Pallen M.J."/>
        </authorList>
    </citation>
    <scope>NUCLEOTIDE SEQUENCE</scope>
    <source>
        <strain evidence="1">CHK184-20233</strain>
    </source>
</reference>
<dbReference type="EMBL" id="DVHC01000055">
    <property type="protein sequence ID" value="HIR59450.1"/>
    <property type="molecule type" value="Genomic_DNA"/>
</dbReference>
<reference evidence="1" key="1">
    <citation type="submission" date="2020-10" db="EMBL/GenBank/DDBJ databases">
        <authorList>
            <person name="Gilroy R."/>
        </authorList>
    </citation>
    <scope>NUCLEOTIDE SEQUENCE</scope>
    <source>
        <strain evidence="1">CHK184-20233</strain>
    </source>
</reference>
<accession>A0A9D1DUW8</accession>
<proteinExistence type="predicted"/>
<protein>
    <submittedName>
        <fullName evidence="1">Sporulation protein YabP</fullName>
    </submittedName>
</protein>
<evidence type="ECO:0000313" key="2">
    <source>
        <dbReference type="Proteomes" id="UP000824232"/>
    </source>
</evidence>
<dbReference type="Pfam" id="PF07873">
    <property type="entry name" value="YabP"/>
    <property type="match status" value="1"/>
</dbReference>
<dbReference type="Gene3D" id="2.60.40.2000">
    <property type="match status" value="1"/>
</dbReference>
<dbReference type="InterPro" id="IPR012504">
    <property type="entry name" value="Spore_YabP"/>
</dbReference>